<dbReference type="CDD" id="cd19358">
    <property type="entry name" value="TenA_E_Spr0628-like"/>
    <property type="match status" value="1"/>
</dbReference>
<evidence type="ECO:0000259" key="2">
    <source>
        <dbReference type="Pfam" id="PF03070"/>
    </source>
</evidence>
<comment type="pathway">
    <text evidence="1">Cofactor biosynthesis; thiamine diphosphate biosynthesis.</text>
</comment>
<proteinExistence type="predicted"/>
<dbReference type="AlphaFoldDB" id="A0A1G7XGJ6"/>
<feature type="domain" description="Thiaminase-2/PQQC" evidence="2">
    <location>
        <begin position="27"/>
        <end position="200"/>
    </location>
</feature>
<evidence type="ECO:0000256" key="1">
    <source>
        <dbReference type="ARBA" id="ARBA00004948"/>
    </source>
</evidence>
<reference evidence="4" key="1">
    <citation type="submission" date="2016-10" db="EMBL/GenBank/DDBJ databases">
        <authorList>
            <person name="Varghese N."/>
            <person name="Submissions S."/>
        </authorList>
    </citation>
    <scope>NUCLEOTIDE SEQUENCE [LARGE SCALE GENOMIC DNA]</scope>
    <source>
        <strain evidence="4">DSM 44526</strain>
    </source>
</reference>
<dbReference type="InterPro" id="IPR004305">
    <property type="entry name" value="Thiaminase-2/PQQC"/>
</dbReference>
<protein>
    <submittedName>
        <fullName evidence="3">Thiaminase (Transcriptional activator TenA)</fullName>
    </submittedName>
</protein>
<accession>A0A1G7XGJ6</accession>
<sequence length="215" mass="23046">MADPQLSRSAGLLERQQGVLAAACAIPFVQQVTDGTLTDAALARYLLVEEAFVLTASRVLGRVVWESATWDELLPHARSLTNLVTDQREYFAGLRGRSPVEPAEVDGVLARAAVLADVVLAQVAEGGRAAAVVGMYAAETMYARWCTAAAAVDAPRQPDLQAWVRLHAEPAFLAQVDALRDDVDRIGPEVPDADLDRWYAAVLAAEVEFHAVAVG</sequence>
<keyword evidence="4" id="KW-1185">Reference proteome</keyword>
<organism evidence="3 4">
    <name type="scientific">Klenkia brasiliensis</name>
    <dbReference type="NCBI Taxonomy" id="333142"/>
    <lineage>
        <taxon>Bacteria</taxon>
        <taxon>Bacillati</taxon>
        <taxon>Actinomycetota</taxon>
        <taxon>Actinomycetes</taxon>
        <taxon>Geodermatophilales</taxon>
        <taxon>Geodermatophilaceae</taxon>
        <taxon>Klenkia</taxon>
    </lineage>
</organism>
<dbReference type="RefSeq" id="WP_207508108.1">
    <property type="nucleotide sequence ID" value="NZ_FNCF01000006.1"/>
</dbReference>
<evidence type="ECO:0000313" key="3">
    <source>
        <dbReference type="EMBL" id="SDG83332.1"/>
    </source>
</evidence>
<dbReference type="SUPFAM" id="SSF48613">
    <property type="entry name" value="Heme oxygenase-like"/>
    <property type="match status" value="1"/>
</dbReference>
<dbReference type="InterPro" id="IPR016084">
    <property type="entry name" value="Haem_Oase-like_multi-hlx"/>
</dbReference>
<gene>
    <name evidence="3" type="ORF">SAMN05660324_3649</name>
</gene>
<dbReference type="Pfam" id="PF03070">
    <property type="entry name" value="TENA_THI-4"/>
    <property type="match status" value="1"/>
</dbReference>
<dbReference type="Gene3D" id="1.20.910.10">
    <property type="entry name" value="Heme oxygenase-like"/>
    <property type="match status" value="1"/>
</dbReference>
<dbReference type="EMBL" id="FNCF01000006">
    <property type="protein sequence ID" value="SDG83332.1"/>
    <property type="molecule type" value="Genomic_DNA"/>
</dbReference>
<name>A0A1G7XGJ6_9ACTN</name>
<dbReference type="Proteomes" id="UP000198863">
    <property type="component" value="Unassembled WGS sequence"/>
</dbReference>
<evidence type="ECO:0000313" key="4">
    <source>
        <dbReference type="Proteomes" id="UP000198863"/>
    </source>
</evidence>